<comment type="caution">
    <text evidence="2">The sequence shown here is derived from an EMBL/GenBank/DDBJ whole genome shotgun (WGS) entry which is preliminary data.</text>
</comment>
<reference evidence="2" key="1">
    <citation type="journal article" date="2015" name="Nature">
        <title>Complex archaea that bridge the gap between prokaryotes and eukaryotes.</title>
        <authorList>
            <person name="Spang A."/>
            <person name="Saw J.H."/>
            <person name="Jorgensen S.L."/>
            <person name="Zaremba-Niedzwiedzka K."/>
            <person name="Martijn J."/>
            <person name="Lind A.E."/>
            <person name="van Eijk R."/>
            <person name="Schleper C."/>
            <person name="Guy L."/>
            <person name="Ettema T.J."/>
        </authorList>
    </citation>
    <scope>NUCLEOTIDE SEQUENCE</scope>
</reference>
<sequence length="326" mass="38400">KKQSVITKIENVQDTIKLLEKIKEQKSYLEVNLISKLNELFKNIDKNKKEVKEEMEEFSSSIELEQKRRTFKDIQSCYENYETLYNVIGKPLYKDICEIGTGDLKEFKTFTEDRLKKYIFKEKENINNKIKEISKLESFIIILEEDIEKLSKVKPHQYQAYKSELNSILKTVQELEAKIKKEYRSYLSDIKDRKKKKKLSKAQRNYNTAIFNYLGQVIDHIYHIDTEYKLESIDLLEGIINTTDKKQIRLSDMGTGQSQSAYLKSLLTSSEDKVIIALFDEISSMDSNSLKPIYEKMRELYSDDRLFAGILVQRKDNEVSIKNLVE</sequence>
<proteinExistence type="predicted"/>
<protein>
    <submittedName>
        <fullName evidence="2">Uncharacterized protein</fullName>
    </submittedName>
</protein>
<dbReference type="AlphaFoldDB" id="A0A0F9JBX0"/>
<evidence type="ECO:0000256" key="1">
    <source>
        <dbReference type="SAM" id="Coils"/>
    </source>
</evidence>
<gene>
    <name evidence="2" type="ORF">LCGC14_1775570</name>
</gene>
<accession>A0A0F9JBX0</accession>
<feature type="non-terminal residue" evidence="2">
    <location>
        <position position="1"/>
    </location>
</feature>
<feature type="coiled-coil region" evidence="1">
    <location>
        <begin position="34"/>
        <end position="68"/>
    </location>
</feature>
<name>A0A0F9JBX0_9ZZZZ</name>
<dbReference type="EMBL" id="LAZR01016710">
    <property type="protein sequence ID" value="KKM03326.1"/>
    <property type="molecule type" value="Genomic_DNA"/>
</dbReference>
<keyword evidence="1" id="KW-0175">Coiled coil</keyword>
<evidence type="ECO:0000313" key="2">
    <source>
        <dbReference type="EMBL" id="KKM03326.1"/>
    </source>
</evidence>
<organism evidence="2">
    <name type="scientific">marine sediment metagenome</name>
    <dbReference type="NCBI Taxonomy" id="412755"/>
    <lineage>
        <taxon>unclassified sequences</taxon>
        <taxon>metagenomes</taxon>
        <taxon>ecological metagenomes</taxon>
    </lineage>
</organism>